<organism evidence="1">
    <name type="scientific">Melanopsichium pennsylvanicum 4</name>
    <dbReference type="NCBI Taxonomy" id="1398559"/>
    <lineage>
        <taxon>Eukaryota</taxon>
        <taxon>Fungi</taxon>
        <taxon>Dikarya</taxon>
        <taxon>Basidiomycota</taxon>
        <taxon>Ustilaginomycotina</taxon>
        <taxon>Ustilaginomycetes</taxon>
        <taxon>Ustilaginales</taxon>
        <taxon>Ustilaginaceae</taxon>
        <taxon>Melanopsichium</taxon>
    </lineage>
</organism>
<accession>A0A077QQG1</accession>
<reference evidence="1" key="1">
    <citation type="journal article" date="2014" name="Genome Biol. Evol.">
        <title>Gene Loss Rather Than Gene Gain Is Associated with a Host Jump from Monocots to Dicots in the Smut Fungus Melanopsichium pennsylvanicum.</title>
        <authorList>
            <person name="Sharma R."/>
            <person name="Mishra B."/>
            <person name="Runge F."/>
            <person name="Thines M."/>
        </authorList>
    </citation>
    <scope>NUCLEOTIDE SEQUENCE</scope>
    <source>
        <strain evidence="1">4</strain>
    </source>
</reference>
<feature type="non-terminal residue" evidence="1">
    <location>
        <position position="71"/>
    </location>
</feature>
<dbReference type="EMBL" id="HG529507">
    <property type="protein sequence ID" value="CDI51480.1"/>
    <property type="molecule type" value="Genomic_DNA"/>
</dbReference>
<sequence>MTYRPHKHTADKQRVIAGYKAALNNPSTTSEGRAHACKQLLKKGHIRDALFSTSFDTRLRRMLGLRAKRRR</sequence>
<dbReference type="InterPro" id="IPR018824">
    <property type="entry name" value="Conidiation-specific_6"/>
</dbReference>
<dbReference type="AlphaFoldDB" id="A0A077QQG1"/>
<evidence type="ECO:0000313" key="1">
    <source>
        <dbReference type="EMBL" id="CDI51480.1"/>
    </source>
</evidence>
<proteinExistence type="predicted"/>
<dbReference type="Pfam" id="PF10346">
    <property type="entry name" value="Con-6"/>
    <property type="match status" value="1"/>
</dbReference>
<protein>
    <submittedName>
        <fullName evidence="1">Uncharacterized protein</fullName>
    </submittedName>
</protein>
<name>A0A077QQG1_9BASI</name>